<dbReference type="Pfam" id="PF00512">
    <property type="entry name" value="HisKA"/>
    <property type="match status" value="1"/>
</dbReference>
<evidence type="ECO:0000256" key="7">
    <source>
        <dbReference type="SAM" id="MobiDB-lite"/>
    </source>
</evidence>
<dbReference type="AlphaFoldDB" id="A0A7D5L3E2"/>
<dbReference type="Pfam" id="PF02518">
    <property type="entry name" value="HATPase_c"/>
    <property type="match status" value="1"/>
</dbReference>
<dbReference type="InterPro" id="IPR036097">
    <property type="entry name" value="HisK_dim/P_sf"/>
</dbReference>
<keyword evidence="8" id="KW-1133">Transmembrane helix</keyword>
<gene>
    <name evidence="12" type="ORF">HYG82_10650</name>
</gene>
<feature type="domain" description="PAS" evidence="10">
    <location>
        <begin position="234"/>
        <end position="271"/>
    </location>
</feature>
<comment type="catalytic activity">
    <reaction evidence="1">
        <text>ATP + protein L-histidine = ADP + protein N-phospho-L-histidine.</text>
        <dbReference type="EC" id="2.7.13.3"/>
    </reaction>
</comment>
<dbReference type="InterPro" id="IPR000014">
    <property type="entry name" value="PAS"/>
</dbReference>
<name>A0A7D5L3E2_9EURY</name>
<evidence type="ECO:0000256" key="4">
    <source>
        <dbReference type="ARBA" id="ARBA00022679"/>
    </source>
</evidence>
<accession>A0A7D5L3E2</accession>
<dbReference type="Gene3D" id="3.30.565.10">
    <property type="entry name" value="Histidine kinase-like ATPase, C-terminal domain"/>
    <property type="match status" value="1"/>
</dbReference>
<feature type="transmembrane region" description="Helical" evidence="8">
    <location>
        <begin position="97"/>
        <end position="115"/>
    </location>
</feature>
<evidence type="ECO:0000256" key="2">
    <source>
        <dbReference type="ARBA" id="ARBA00012438"/>
    </source>
</evidence>
<evidence type="ECO:0000259" key="9">
    <source>
        <dbReference type="PROSITE" id="PS50109"/>
    </source>
</evidence>
<dbReference type="SMART" id="SM00388">
    <property type="entry name" value="HisKA"/>
    <property type="match status" value="1"/>
</dbReference>
<dbReference type="SUPFAM" id="SSF55874">
    <property type="entry name" value="ATPase domain of HSP90 chaperone/DNA topoisomerase II/histidine kinase"/>
    <property type="match status" value="1"/>
</dbReference>
<dbReference type="Proteomes" id="UP000509241">
    <property type="component" value="Chromosome"/>
</dbReference>
<dbReference type="CDD" id="cd00082">
    <property type="entry name" value="HisKA"/>
    <property type="match status" value="1"/>
</dbReference>
<dbReference type="InterPro" id="IPR000700">
    <property type="entry name" value="PAS-assoc_C"/>
</dbReference>
<dbReference type="InterPro" id="IPR003661">
    <property type="entry name" value="HisK_dim/P_dom"/>
</dbReference>
<feature type="transmembrane region" description="Helical" evidence="8">
    <location>
        <begin position="143"/>
        <end position="166"/>
    </location>
</feature>
<dbReference type="SMART" id="SM00387">
    <property type="entry name" value="HATPase_c"/>
    <property type="match status" value="1"/>
</dbReference>
<evidence type="ECO:0000256" key="5">
    <source>
        <dbReference type="ARBA" id="ARBA00022777"/>
    </source>
</evidence>
<evidence type="ECO:0000256" key="8">
    <source>
        <dbReference type="SAM" id="Phobius"/>
    </source>
</evidence>
<dbReference type="InterPro" id="IPR036890">
    <property type="entry name" value="HATPase_C_sf"/>
</dbReference>
<dbReference type="Gene3D" id="1.10.287.130">
    <property type="match status" value="1"/>
</dbReference>
<keyword evidence="8" id="KW-0472">Membrane</keyword>
<feature type="domain" description="Histidine kinase" evidence="9">
    <location>
        <begin position="356"/>
        <end position="561"/>
    </location>
</feature>
<evidence type="ECO:0000259" key="11">
    <source>
        <dbReference type="PROSITE" id="PS50113"/>
    </source>
</evidence>
<dbReference type="CDD" id="cd00130">
    <property type="entry name" value="PAS"/>
    <property type="match status" value="1"/>
</dbReference>
<keyword evidence="13" id="KW-1185">Reference proteome</keyword>
<dbReference type="InterPro" id="IPR031621">
    <property type="entry name" value="HisKA_7TM"/>
</dbReference>
<dbReference type="CDD" id="cd00075">
    <property type="entry name" value="HATPase"/>
    <property type="match status" value="1"/>
</dbReference>
<dbReference type="Pfam" id="PF08448">
    <property type="entry name" value="PAS_4"/>
    <property type="match status" value="1"/>
</dbReference>
<feature type="transmembrane region" description="Helical" evidence="8">
    <location>
        <begin position="68"/>
        <end position="85"/>
    </location>
</feature>
<dbReference type="PRINTS" id="PR00344">
    <property type="entry name" value="BCTRLSENSOR"/>
</dbReference>
<dbReference type="EMBL" id="CP058601">
    <property type="protein sequence ID" value="QLG49285.1"/>
    <property type="molecule type" value="Genomic_DNA"/>
</dbReference>
<feature type="transmembrane region" description="Helical" evidence="8">
    <location>
        <begin position="6"/>
        <end position="25"/>
    </location>
</feature>
<feature type="transmembrane region" description="Helical" evidence="8">
    <location>
        <begin position="37"/>
        <end position="56"/>
    </location>
</feature>
<dbReference type="InterPro" id="IPR005467">
    <property type="entry name" value="His_kinase_dom"/>
</dbReference>
<dbReference type="GO" id="GO:0000155">
    <property type="term" value="F:phosphorelay sensor kinase activity"/>
    <property type="evidence" value="ECO:0007669"/>
    <property type="project" value="InterPro"/>
</dbReference>
<evidence type="ECO:0000256" key="6">
    <source>
        <dbReference type="ARBA" id="ARBA00023012"/>
    </source>
</evidence>
<evidence type="ECO:0000259" key="10">
    <source>
        <dbReference type="PROSITE" id="PS50112"/>
    </source>
</evidence>
<dbReference type="PROSITE" id="PS50112">
    <property type="entry name" value="PAS"/>
    <property type="match status" value="1"/>
</dbReference>
<dbReference type="SUPFAM" id="SSF47384">
    <property type="entry name" value="Homodimeric domain of signal transducing histidine kinase"/>
    <property type="match status" value="1"/>
</dbReference>
<dbReference type="OrthoDB" id="187229at2157"/>
<dbReference type="Gene3D" id="3.30.450.20">
    <property type="entry name" value="PAS domain"/>
    <property type="match status" value="1"/>
</dbReference>
<feature type="domain" description="PAC" evidence="11">
    <location>
        <begin position="294"/>
        <end position="345"/>
    </location>
</feature>
<dbReference type="KEGG" id="haly:HYG82_10650"/>
<dbReference type="PROSITE" id="PS50109">
    <property type="entry name" value="HIS_KIN"/>
    <property type="match status" value="1"/>
</dbReference>
<keyword evidence="5" id="KW-0418">Kinase</keyword>
<dbReference type="SUPFAM" id="SSF55785">
    <property type="entry name" value="PYP-like sensor domain (PAS domain)"/>
    <property type="match status" value="1"/>
</dbReference>
<organism evidence="12 13">
    <name type="scientific">Natrinema halophilum</name>
    <dbReference type="NCBI Taxonomy" id="1699371"/>
    <lineage>
        <taxon>Archaea</taxon>
        <taxon>Methanobacteriati</taxon>
        <taxon>Methanobacteriota</taxon>
        <taxon>Stenosarchaea group</taxon>
        <taxon>Halobacteria</taxon>
        <taxon>Halobacteriales</taxon>
        <taxon>Natrialbaceae</taxon>
        <taxon>Natrinema</taxon>
    </lineage>
</organism>
<keyword evidence="6" id="KW-0902">Two-component regulatory system</keyword>
<dbReference type="PANTHER" id="PTHR43711">
    <property type="entry name" value="TWO-COMPONENT HISTIDINE KINASE"/>
    <property type="match status" value="1"/>
</dbReference>
<dbReference type="InterPro" id="IPR050736">
    <property type="entry name" value="Sensor_HK_Regulatory"/>
</dbReference>
<dbReference type="Pfam" id="PF16927">
    <property type="entry name" value="HisKA_7TM"/>
    <property type="match status" value="1"/>
</dbReference>
<reference evidence="12 13" key="1">
    <citation type="submission" date="2020-07" db="EMBL/GenBank/DDBJ databases">
        <authorList>
            <person name="Cui H."/>
        </authorList>
    </citation>
    <scope>NUCLEOTIDE SEQUENCE [LARGE SCALE GENOMIC DNA]</scope>
    <source>
        <strain evidence="12 13">YPL8</strain>
    </source>
</reference>
<proteinExistence type="predicted"/>
<dbReference type="RefSeq" id="WP_179261020.1">
    <property type="nucleotide sequence ID" value="NZ_CP058601.1"/>
</dbReference>
<keyword evidence="8" id="KW-0812">Transmembrane</keyword>
<dbReference type="InterPro" id="IPR003594">
    <property type="entry name" value="HATPase_dom"/>
</dbReference>
<dbReference type="InterPro" id="IPR013656">
    <property type="entry name" value="PAS_4"/>
</dbReference>
<dbReference type="PANTHER" id="PTHR43711:SF1">
    <property type="entry name" value="HISTIDINE KINASE 1"/>
    <property type="match status" value="1"/>
</dbReference>
<dbReference type="GeneID" id="56033755"/>
<keyword evidence="4" id="KW-0808">Transferase</keyword>
<protein>
    <recommendedName>
        <fullName evidence="2">histidine kinase</fullName>
        <ecNumber evidence="2">2.7.13.3</ecNumber>
    </recommendedName>
</protein>
<dbReference type="InterPro" id="IPR004358">
    <property type="entry name" value="Sig_transdc_His_kin-like_C"/>
</dbReference>
<sequence length="585" mass="64275">MAPGAFDLLLILSLGITVIPTVYAWQLRGRKGGTPLFLILLSTIVWIVSALFASLASSSELVLLGIKGWFAGIIVVCPGFLFFALEYTGTDRYMTKPLVSAVVVHGVLAFVLVWVDPGRYFLTGLQANADTMSGYRLDYGLQVWLNLAVWYSYLVVGAVLMIRFIIQKRRAHRRQMMLILIGLVAPWTANVLFLFGPIATDFTPIGFAILGLSFTIAIARYQLVDMAPVAWETVINNISDSVFVLDAEDRIIDVNAVGARSYGLNRAEVVGTHASEVFSEYPEVYSRFKAATESEEGVEIPTKYGRRIIDLEVTPLFDDSGRELGRVFVAHDLTDQKRRQQELERQNERLDEFASLLSHDLRNPINVAQGYADVAMEEYDDPVYVAEMQTSLDRMETLVDDALTLARESQTITDPEPVSVEDVVSAAWRNVDTVDATIAVEADWQTVADRSRLLRIFENLIRNAIDHAGETVSITVGTIERDADSTNGLVEHGIYVADDGPGIPPEKRDEIFEHGHTTSDDGTGLGLSIVGNAVEAHGWDISVAESDDGGARFEIMGPTPIANGESPQATGIEAELVPDDSERGT</sequence>
<dbReference type="EC" id="2.7.13.3" evidence="2"/>
<keyword evidence="3" id="KW-0597">Phosphoprotein</keyword>
<dbReference type="NCBIfam" id="TIGR00229">
    <property type="entry name" value="sensory_box"/>
    <property type="match status" value="1"/>
</dbReference>
<dbReference type="InterPro" id="IPR035965">
    <property type="entry name" value="PAS-like_dom_sf"/>
</dbReference>
<feature type="transmembrane region" description="Helical" evidence="8">
    <location>
        <begin position="178"/>
        <end position="199"/>
    </location>
</feature>
<evidence type="ECO:0000313" key="12">
    <source>
        <dbReference type="EMBL" id="QLG49285.1"/>
    </source>
</evidence>
<feature type="region of interest" description="Disordered" evidence="7">
    <location>
        <begin position="556"/>
        <end position="585"/>
    </location>
</feature>
<evidence type="ECO:0000256" key="3">
    <source>
        <dbReference type="ARBA" id="ARBA00022553"/>
    </source>
</evidence>
<dbReference type="PROSITE" id="PS50113">
    <property type="entry name" value="PAC"/>
    <property type="match status" value="1"/>
</dbReference>
<evidence type="ECO:0000313" key="13">
    <source>
        <dbReference type="Proteomes" id="UP000509241"/>
    </source>
</evidence>
<evidence type="ECO:0000256" key="1">
    <source>
        <dbReference type="ARBA" id="ARBA00000085"/>
    </source>
</evidence>